<name>Q1Z5W7_9GAMM</name>
<evidence type="ECO:0000313" key="2">
    <source>
        <dbReference type="Proteomes" id="UP000003789"/>
    </source>
</evidence>
<proteinExistence type="predicted"/>
<sequence length="63" mass="7303">MELQDVVLTQKYVQSIGLPQQKKLLAISMDVETKNNILTAIFRKAANWRPFLFLSVQSYFTIL</sequence>
<dbReference type="EMBL" id="AAPH01000008">
    <property type="protein sequence ID" value="EAS43765.1"/>
    <property type="molecule type" value="Genomic_DNA"/>
</dbReference>
<comment type="caution">
    <text evidence="1">The sequence shown here is derived from an EMBL/GenBank/DDBJ whole genome shotgun (WGS) entry which is preliminary data.</text>
</comment>
<dbReference type="HOGENOM" id="CLU_2881994_0_0_6"/>
<dbReference type="AlphaFoldDB" id="Q1Z5W7"/>
<evidence type="ECO:0000313" key="1">
    <source>
        <dbReference type="EMBL" id="EAS43765.1"/>
    </source>
</evidence>
<accession>Q1Z5W7</accession>
<reference evidence="1 2" key="1">
    <citation type="submission" date="2006-03" db="EMBL/GenBank/DDBJ databases">
        <authorList>
            <person name="Bartlett D.H."/>
            <person name="Valle G."/>
            <person name="Lauro F.M."/>
            <person name="Vezzi A."/>
            <person name="Simonato F."/>
            <person name="Eloe E."/>
            <person name="Vitulo N."/>
            <person name="Stratton T.K."/>
            <person name="D'angelo M."/>
            <person name="Ferriera S."/>
            <person name="Johnson J."/>
            <person name="Kravitz S."/>
            <person name="Beeson K."/>
            <person name="Sutton G."/>
            <person name="Rogers Y."/>
            <person name="Friedman R."/>
            <person name="Frazier M."/>
            <person name="Venter J.C."/>
        </authorList>
    </citation>
    <scope>NUCLEOTIDE SEQUENCE [LARGE SCALE GENOMIC DNA]</scope>
    <source>
        <strain evidence="1 2">3TCK</strain>
    </source>
</reference>
<protein>
    <submittedName>
        <fullName evidence="1">Uncharacterized protein</fullName>
    </submittedName>
</protein>
<organism evidence="1 2">
    <name type="scientific">Photobacterium profundum 3TCK</name>
    <dbReference type="NCBI Taxonomy" id="314280"/>
    <lineage>
        <taxon>Bacteria</taxon>
        <taxon>Pseudomonadati</taxon>
        <taxon>Pseudomonadota</taxon>
        <taxon>Gammaproteobacteria</taxon>
        <taxon>Vibrionales</taxon>
        <taxon>Vibrionaceae</taxon>
        <taxon>Photobacterium</taxon>
    </lineage>
</organism>
<gene>
    <name evidence="1" type="ORF">P3TCK_15704</name>
</gene>
<dbReference type="Proteomes" id="UP000003789">
    <property type="component" value="Unassembled WGS sequence"/>
</dbReference>